<evidence type="ECO:0000256" key="1">
    <source>
        <dbReference type="SAM" id="MobiDB-lite"/>
    </source>
</evidence>
<accession>A0ABD2LA81</accession>
<feature type="region of interest" description="Disordered" evidence="1">
    <location>
        <begin position="172"/>
        <end position="282"/>
    </location>
</feature>
<feature type="compositionally biased region" description="Polar residues" evidence="1">
    <location>
        <begin position="191"/>
        <end position="282"/>
    </location>
</feature>
<evidence type="ECO:0000313" key="3">
    <source>
        <dbReference type="Proteomes" id="UP001620626"/>
    </source>
</evidence>
<comment type="caution">
    <text evidence="2">The sequence shown here is derived from an EMBL/GenBank/DDBJ whole genome shotgun (WGS) entry which is preliminary data.</text>
</comment>
<sequence>MDESEQLAKIFEPMMVIMELGERDLEEELQLVKGNFSTDKFNKMVMEVMGTLVQLHNDSVPYLDGEEKASEEDLKELKNDIKQAGLLVSEMASIKILGLTNEQAVDTSRCIKTLFKSANREAIKAFASELSWQMILDILIVWKELPGISFLVGNMTSKDREQRMTAKGVADYLEGKCKPRQNGKSPEANLDNPSVDNPSVDNPSVDNPSVDNPSVDNPSVDNPSVENASVDNPSVDNPSVDNQPVDTPSVDNQSVDTPSVDNQSVDNPSVENASVDNPSPKDSWNVHLKMTLFGDVLVEKKLDDFEKIVIAKSLTSSAMEGIEHFVHELAERTEFCEQ</sequence>
<dbReference type="EMBL" id="JBICBT010000480">
    <property type="protein sequence ID" value="KAL3112094.1"/>
    <property type="molecule type" value="Genomic_DNA"/>
</dbReference>
<organism evidence="2 3">
    <name type="scientific">Heterodera trifolii</name>
    <dbReference type="NCBI Taxonomy" id="157864"/>
    <lineage>
        <taxon>Eukaryota</taxon>
        <taxon>Metazoa</taxon>
        <taxon>Ecdysozoa</taxon>
        <taxon>Nematoda</taxon>
        <taxon>Chromadorea</taxon>
        <taxon>Rhabditida</taxon>
        <taxon>Tylenchina</taxon>
        <taxon>Tylenchomorpha</taxon>
        <taxon>Tylenchoidea</taxon>
        <taxon>Heteroderidae</taxon>
        <taxon>Heteroderinae</taxon>
        <taxon>Heterodera</taxon>
    </lineage>
</organism>
<gene>
    <name evidence="2" type="ORF">niasHT_012063</name>
</gene>
<dbReference type="AlphaFoldDB" id="A0ABD2LA81"/>
<evidence type="ECO:0000313" key="2">
    <source>
        <dbReference type="EMBL" id="KAL3112094.1"/>
    </source>
</evidence>
<reference evidence="2 3" key="1">
    <citation type="submission" date="2024-10" db="EMBL/GenBank/DDBJ databases">
        <authorList>
            <person name="Kim D."/>
        </authorList>
    </citation>
    <scope>NUCLEOTIDE SEQUENCE [LARGE SCALE GENOMIC DNA]</scope>
    <source>
        <strain evidence="2">BH-2024</strain>
    </source>
</reference>
<name>A0ABD2LA81_9BILA</name>
<keyword evidence="3" id="KW-1185">Reference proteome</keyword>
<proteinExistence type="predicted"/>
<dbReference type="Proteomes" id="UP001620626">
    <property type="component" value="Unassembled WGS sequence"/>
</dbReference>
<protein>
    <submittedName>
        <fullName evidence="2">Uncharacterized protein</fullName>
    </submittedName>
</protein>